<dbReference type="InterPro" id="IPR011042">
    <property type="entry name" value="6-blade_b-propeller_TolB-like"/>
</dbReference>
<dbReference type="Proteomes" id="UP000281343">
    <property type="component" value="Unassembled WGS sequence"/>
</dbReference>
<dbReference type="Pfam" id="PF08450">
    <property type="entry name" value="SGL"/>
    <property type="match status" value="1"/>
</dbReference>
<sequence length="288" mass="31677">MRLWTGDVEQLATGFGFTEGPCWIPGLGALLFTDIPGNTIQIWHPGDNRAETLIGNAHFAIGLALSRHDEILCCEHTTRSLTARSTRDFKRRVLASGYGPHVLNSTNDVICASDGTILFTDPPFGVRHLDGTLHGYQQAQELDGAWVFRVTDRTDRPQPLMTEIYRPNGLCLSPDEKILYVSDSSEIHHKVLAMDVAPDWSLSGLRDFAVMPVGVPDGMRVDIEGRLWVAGGDGVHVYGPDGAPVDHVPVPEMVTNVEFGGADLSELFITATRSLYRVRTKTRSGRAW</sequence>
<organism evidence="3 4">
    <name type="scientific">Rhodophyticola porphyridii</name>
    <dbReference type="NCBI Taxonomy" id="1852017"/>
    <lineage>
        <taxon>Bacteria</taxon>
        <taxon>Pseudomonadati</taxon>
        <taxon>Pseudomonadota</taxon>
        <taxon>Alphaproteobacteria</taxon>
        <taxon>Rhodobacterales</taxon>
        <taxon>Roseobacteraceae</taxon>
        <taxon>Rhodophyticola</taxon>
    </lineage>
</organism>
<evidence type="ECO:0000313" key="4">
    <source>
        <dbReference type="Proteomes" id="UP000281343"/>
    </source>
</evidence>
<dbReference type="EMBL" id="RCNT01000004">
    <property type="protein sequence ID" value="RMA42320.1"/>
    <property type="molecule type" value="Genomic_DNA"/>
</dbReference>
<dbReference type="PANTHER" id="PTHR47572:SF4">
    <property type="entry name" value="LACTONASE DRP35"/>
    <property type="match status" value="1"/>
</dbReference>
<feature type="domain" description="SMP-30/Gluconolactonase/LRE-like region" evidence="2">
    <location>
        <begin position="17"/>
        <end position="272"/>
    </location>
</feature>
<dbReference type="RefSeq" id="WP_121897800.1">
    <property type="nucleotide sequence ID" value="NZ_RCNT01000004.1"/>
</dbReference>
<reference evidence="3 4" key="1">
    <citation type="submission" date="2018-10" db="EMBL/GenBank/DDBJ databases">
        <authorList>
            <person name="Jung H.S."/>
            <person name="Jeon C.O."/>
        </authorList>
    </citation>
    <scope>NUCLEOTIDE SEQUENCE [LARGE SCALE GENOMIC DNA]</scope>
    <source>
        <strain evidence="3 4">MA-7-27</strain>
    </source>
</reference>
<dbReference type="InterPro" id="IPR013658">
    <property type="entry name" value="SGL"/>
</dbReference>
<accession>A0A3L9YHL3</accession>
<gene>
    <name evidence="3" type="ORF">D9R08_09420</name>
</gene>
<keyword evidence="4" id="KW-1185">Reference proteome</keyword>
<dbReference type="InterPro" id="IPR051262">
    <property type="entry name" value="SMP-30/CGR1_Lactonase"/>
</dbReference>
<keyword evidence="1" id="KW-0378">Hydrolase</keyword>
<dbReference type="GO" id="GO:0016787">
    <property type="term" value="F:hydrolase activity"/>
    <property type="evidence" value="ECO:0007669"/>
    <property type="project" value="UniProtKB-KW"/>
</dbReference>
<evidence type="ECO:0000313" key="3">
    <source>
        <dbReference type="EMBL" id="RMA42320.1"/>
    </source>
</evidence>
<name>A0A3L9YHL3_9RHOB</name>
<proteinExistence type="predicted"/>
<dbReference type="SUPFAM" id="SSF63829">
    <property type="entry name" value="Calcium-dependent phosphotriesterase"/>
    <property type="match status" value="1"/>
</dbReference>
<dbReference type="OrthoDB" id="241638at2"/>
<dbReference type="PANTHER" id="PTHR47572">
    <property type="entry name" value="LIPOPROTEIN-RELATED"/>
    <property type="match status" value="1"/>
</dbReference>
<evidence type="ECO:0000256" key="1">
    <source>
        <dbReference type="ARBA" id="ARBA00022801"/>
    </source>
</evidence>
<evidence type="ECO:0000259" key="2">
    <source>
        <dbReference type="Pfam" id="PF08450"/>
    </source>
</evidence>
<dbReference type="Gene3D" id="2.120.10.30">
    <property type="entry name" value="TolB, C-terminal domain"/>
    <property type="match status" value="1"/>
</dbReference>
<protein>
    <submittedName>
        <fullName evidence="3">SMP-30/gluconolactonase/LRE family protein</fullName>
    </submittedName>
</protein>
<comment type="caution">
    <text evidence="3">The sequence shown here is derived from an EMBL/GenBank/DDBJ whole genome shotgun (WGS) entry which is preliminary data.</text>
</comment>
<dbReference type="AlphaFoldDB" id="A0A3L9YHL3"/>